<dbReference type="UniPathway" id="UPA00034">
    <property type="reaction ID" value="UER00018"/>
</dbReference>
<dbReference type="InterPro" id="IPR036291">
    <property type="entry name" value="NAD(P)-bd_dom_sf"/>
</dbReference>
<gene>
    <name evidence="13" type="primary">dapB</name>
    <name evidence="16" type="ORF">SAMN02745885_01148</name>
</gene>
<feature type="binding site" evidence="13">
    <location>
        <begin position="91"/>
        <end position="93"/>
    </location>
    <ligand>
        <name>NAD(+)</name>
        <dbReference type="ChEBI" id="CHEBI:57540"/>
    </ligand>
</feature>
<keyword evidence="17" id="KW-1185">Reference proteome</keyword>
<feature type="binding site" evidence="13">
    <location>
        <position position="40"/>
    </location>
    <ligand>
        <name>NAD(+)</name>
        <dbReference type="ChEBI" id="CHEBI:57540"/>
    </ligand>
</feature>
<feature type="binding site" evidence="13">
    <location>
        <position position="148"/>
    </location>
    <ligand>
        <name>(S)-2,3,4,5-tetrahydrodipicolinate</name>
        <dbReference type="ChEBI" id="CHEBI:16845"/>
    </ligand>
</feature>
<feature type="domain" description="Dihydrodipicolinate reductase C-terminal" evidence="15">
    <location>
        <begin position="123"/>
        <end position="257"/>
    </location>
</feature>
<dbReference type="CDD" id="cd02274">
    <property type="entry name" value="DHDPR_N"/>
    <property type="match status" value="1"/>
</dbReference>
<feature type="active site" description="Proton donor/acceptor" evidence="13">
    <location>
        <position position="147"/>
    </location>
</feature>
<dbReference type="InterPro" id="IPR023940">
    <property type="entry name" value="DHDPR_bac"/>
</dbReference>
<evidence type="ECO:0000256" key="12">
    <source>
        <dbReference type="ARBA" id="ARBA00049396"/>
    </source>
</evidence>
<keyword evidence="6 13" id="KW-0560">Oxidoreductase</keyword>
<dbReference type="SUPFAM" id="SSF51735">
    <property type="entry name" value="NAD(P)-binding Rossmann-fold domains"/>
    <property type="match status" value="1"/>
</dbReference>
<dbReference type="PANTHER" id="PTHR20836:SF0">
    <property type="entry name" value="4-HYDROXY-TETRAHYDRODIPICOLINATE REDUCTASE 1, CHLOROPLASTIC-RELATED"/>
    <property type="match status" value="1"/>
</dbReference>
<dbReference type="Pfam" id="PF05173">
    <property type="entry name" value="DapB_C"/>
    <property type="match status" value="1"/>
</dbReference>
<dbReference type="Pfam" id="PF01113">
    <property type="entry name" value="DapB_N"/>
    <property type="match status" value="1"/>
</dbReference>
<dbReference type="OrthoDB" id="9790352at2"/>
<sequence>MIKVIVNGALGKMGQEVIKAVNSASDLLLVGAVDVRGNKEKIAITDLYVSNDLAETIRSTGADVVVDFTSPENVMGNIHTILANGAKAVVGTTGISQQDLEEIKRWCQQYQTACLVAPNFALGAILMMEFARKAAQYFPDVEIIELHHDQKLDAPSGTAIKTAEAIMTVRGEKAQGHPEEKETIPASRGGNFGGIRIHSVRLPGYVAHQEVIFGGLGQTLTIRHDSISRESFMPGVLLGIRQIYHTQGLIYGLDNFLEL</sequence>
<comment type="pathway">
    <text evidence="9 13">Amino-acid biosynthesis; L-lysine biosynthesis via DAP pathway; (S)-tetrahydrodipicolinate from L-aspartate: step 4/4.</text>
</comment>
<feature type="binding site" evidence="13">
    <location>
        <begin position="157"/>
        <end position="158"/>
    </location>
    <ligand>
        <name>(S)-2,3,4,5-tetrahydrodipicolinate</name>
        <dbReference type="ChEBI" id="CHEBI:16845"/>
    </ligand>
</feature>
<keyword evidence="2 13" id="KW-0963">Cytoplasm</keyword>
<feature type="binding site" evidence="13">
    <location>
        <begin position="117"/>
        <end position="120"/>
    </location>
    <ligand>
        <name>NAD(+)</name>
        <dbReference type="ChEBI" id="CHEBI:57540"/>
    </ligand>
</feature>
<dbReference type="GO" id="GO:0050661">
    <property type="term" value="F:NADP binding"/>
    <property type="evidence" value="ECO:0007669"/>
    <property type="project" value="UniProtKB-UniRule"/>
</dbReference>
<dbReference type="FunFam" id="3.30.360.10:FF:000009">
    <property type="entry name" value="4-hydroxy-tetrahydrodipicolinate reductase"/>
    <property type="match status" value="1"/>
</dbReference>
<feature type="binding site" evidence="13">
    <location>
        <begin position="8"/>
        <end position="13"/>
    </location>
    <ligand>
        <name>NAD(+)</name>
        <dbReference type="ChEBI" id="CHEBI:57540"/>
    </ligand>
</feature>
<feature type="active site" description="Proton donor" evidence="13">
    <location>
        <position position="151"/>
    </location>
</feature>
<evidence type="ECO:0000256" key="5">
    <source>
        <dbReference type="ARBA" id="ARBA00022915"/>
    </source>
</evidence>
<keyword evidence="7 13" id="KW-0520">NAD</keyword>
<comment type="caution">
    <text evidence="13">Was originally thought to be a dihydrodipicolinate reductase (DHDPR), catalyzing the conversion of dihydrodipicolinate to tetrahydrodipicolinate. However, it was shown in E.coli that the substrate of the enzymatic reaction is not dihydrodipicolinate (DHDP) but in fact (2S,4S)-4-hydroxy-2,3,4,5-tetrahydrodipicolinic acid (HTPA), the product released by the DapA-catalyzed reaction.</text>
</comment>
<organism evidence="16 17">
    <name type="scientific">Carboxydocella sporoproducens DSM 16521</name>
    <dbReference type="NCBI Taxonomy" id="1121270"/>
    <lineage>
        <taxon>Bacteria</taxon>
        <taxon>Bacillati</taxon>
        <taxon>Bacillota</taxon>
        <taxon>Clostridia</taxon>
        <taxon>Eubacteriales</taxon>
        <taxon>Clostridiales Family XVI. Incertae Sedis</taxon>
        <taxon>Carboxydocella</taxon>
    </lineage>
</organism>
<dbReference type="GO" id="GO:0019877">
    <property type="term" value="P:diaminopimelate biosynthetic process"/>
    <property type="evidence" value="ECO:0007669"/>
    <property type="project" value="UniProtKB-UniRule"/>
</dbReference>
<dbReference type="GO" id="GO:0008839">
    <property type="term" value="F:4-hydroxy-tetrahydrodipicolinate reductase"/>
    <property type="evidence" value="ECO:0007669"/>
    <property type="project" value="UniProtKB-UniRule"/>
</dbReference>
<dbReference type="GO" id="GO:0005829">
    <property type="term" value="C:cytosol"/>
    <property type="evidence" value="ECO:0007669"/>
    <property type="project" value="TreeGrafter"/>
</dbReference>
<comment type="subunit">
    <text evidence="13">Homotetramer.</text>
</comment>
<dbReference type="PROSITE" id="PS01298">
    <property type="entry name" value="DAPB"/>
    <property type="match status" value="1"/>
</dbReference>
<keyword evidence="5 13" id="KW-0220">Diaminopimelate biosynthesis</keyword>
<evidence type="ECO:0000256" key="9">
    <source>
        <dbReference type="ARBA" id="ARBA00037922"/>
    </source>
</evidence>
<proteinExistence type="inferred from homology"/>
<evidence type="ECO:0000259" key="14">
    <source>
        <dbReference type="Pfam" id="PF01113"/>
    </source>
</evidence>
<dbReference type="PANTHER" id="PTHR20836">
    <property type="entry name" value="DIHYDRODIPICOLINATE REDUCTASE"/>
    <property type="match status" value="1"/>
</dbReference>
<dbReference type="Gene3D" id="3.40.50.720">
    <property type="entry name" value="NAD(P)-binding Rossmann-like Domain"/>
    <property type="match status" value="1"/>
</dbReference>
<evidence type="ECO:0000313" key="17">
    <source>
        <dbReference type="Proteomes" id="UP000189933"/>
    </source>
</evidence>
<evidence type="ECO:0000256" key="10">
    <source>
        <dbReference type="ARBA" id="ARBA00038983"/>
    </source>
</evidence>
<evidence type="ECO:0000256" key="1">
    <source>
        <dbReference type="ARBA" id="ARBA00006642"/>
    </source>
</evidence>
<evidence type="ECO:0000256" key="8">
    <source>
        <dbReference type="ARBA" id="ARBA00023154"/>
    </source>
</evidence>
<feature type="domain" description="Dihydrodipicolinate reductase N-terminal" evidence="14">
    <location>
        <begin position="2"/>
        <end position="120"/>
    </location>
</feature>
<dbReference type="Gene3D" id="3.30.360.10">
    <property type="entry name" value="Dihydrodipicolinate Reductase, domain 2"/>
    <property type="match status" value="1"/>
</dbReference>
<evidence type="ECO:0000256" key="13">
    <source>
        <dbReference type="HAMAP-Rule" id="MF_00102"/>
    </source>
</evidence>
<evidence type="ECO:0000256" key="4">
    <source>
        <dbReference type="ARBA" id="ARBA00022857"/>
    </source>
</evidence>
<evidence type="ECO:0000256" key="6">
    <source>
        <dbReference type="ARBA" id="ARBA00023002"/>
    </source>
</evidence>
<evidence type="ECO:0000256" key="11">
    <source>
        <dbReference type="ARBA" id="ARBA00049080"/>
    </source>
</evidence>
<evidence type="ECO:0000256" key="2">
    <source>
        <dbReference type="ARBA" id="ARBA00022490"/>
    </source>
</evidence>
<evidence type="ECO:0000256" key="7">
    <source>
        <dbReference type="ARBA" id="ARBA00023027"/>
    </source>
</evidence>
<dbReference type="GO" id="GO:0016726">
    <property type="term" value="F:oxidoreductase activity, acting on CH or CH2 groups, NAD or NADP as acceptor"/>
    <property type="evidence" value="ECO:0007669"/>
    <property type="project" value="UniProtKB-UniRule"/>
</dbReference>
<evidence type="ECO:0000256" key="3">
    <source>
        <dbReference type="ARBA" id="ARBA00022605"/>
    </source>
</evidence>
<evidence type="ECO:0000259" key="15">
    <source>
        <dbReference type="Pfam" id="PF05173"/>
    </source>
</evidence>
<dbReference type="EMBL" id="FUXM01000010">
    <property type="protein sequence ID" value="SJZ86816.1"/>
    <property type="molecule type" value="Genomic_DNA"/>
</dbReference>
<dbReference type="RefSeq" id="WP_078665232.1">
    <property type="nucleotide sequence ID" value="NZ_FUXM01000010.1"/>
</dbReference>
<dbReference type="NCBIfam" id="TIGR00036">
    <property type="entry name" value="dapB"/>
    <property type="match status" value="1"/>
</dbReference>
<keyword evidence="3 13" id="KW-0028">Amino-acid biosynthesis</keyword>
<dbReference type="HAMAP" id="MF_00102">
    <property type="entry name" value="DapB"/>
    <property type="match status" value="1"/>
</dbReference>
<dbReference type="InterPro" id="IPR022664">
    <property type="entry name" value="DapB_N_CS"/>
</dbReference>
<dbReference type="EC" id="1.17.1.8" evidence="10 13"/>
<accession>A0A1T4P6H8</accession>
<comment type="similarity">
    <text evidence="1 13">Belongs to the DapB family.</text>
</comment>
<comment type="catalytic activity">
    <reaction evidence="12 13">
        <text>(S)-2,3,4,5-tetrahydrodipicolinate + NAD(+) + H2O = (2S,4S)-4-hydroxy-2,3,4,5-tetrahydrodipicolinate + NADH + H(+)</text>
        <dbReference type="Rhea" id="RHEA:35323"/>
        <dbReference type="ChEBI" id="CHEBI:15377"/>
        <dbReference type="ChEBI" id="CHEBI:15378"/>
        <dbReference type="ChEBI" id="CHEBI:16845"/>
        <dbReference type="ChEBI" id="CHEBI:57540"/>
        <dbReference type="ChEBI" id="CHEBI:57945"/>
        <dbReference type="ChEBI" id="CHEBI:67139"/>
        <dbReference type="EC" id="1.17.1.8"/>
    </reaction>
</comment>
<dbReference type="AlphaFoldDB" id="A0A1T4P6H8"/>
<comment type="catalytic activity">
    <reaction evidence="11 13">
        <text>(S)-2,3,4,5-tetrahydrodipicolinate + NADP(+) + H2O = (2S,4S)-4-hydroxy-2,3,4,5-tetrahydrodipicolinate + NADPH + H(+)</text>
        <dbReference type="Rhea" id="RHEA:35331"/>
        <dbReference type="ChEBI" id="CHEBI:15377"/>
        <dbReference type="ChEBI" id="CHEBI:15378"/>
        <dbReference type="ChEBI" id="CHEBI:16845"/>
        <dbReference type="ChEBI" id="CHEBI:57783"/>
        <dbReference type="ChEBI" id="CHEBI:58349"/>
        <dbReference type="ChEBI" id="CHEBI:67139"/>
        <dbReference type="EC" id="1.17.1.8"/>
    </reaction>
</comment>
<protein>
    <recommendedName>
        <fullName evidence="10 13">4-hydroxy-tetrahydrodipicolinate reductase</fullName>
        <shortName evidence="13">HTPA reductase</shortName>
        <ecNumber evidence="10 13">1.17.1.8</ecNumber>
    </recommendedName>
</protein>
<dbReference type="SUPFAM" id="SSF55347">
    <property type="entry name" value="Glyceraldehyde-3-phosphate dehydrogenase-like, C-terminal domain"/>
    <property type="match status" value="1"/>
</dbReference>
<dbReference type="Proteomes" id="UP000189933">
    <property type="component" value="Unassembled WGS sequence"/>
</dbReference>
<comment type="subcellular location">
    <subcellularLocation>
        <location evidence="13">Cytoplasm</location>
    </subcellularLocation>
</comment>
<comment type="function">
    <text evidence="13">Catalyzes the conversion of 4-hydroxy-tetrahydrodipicolinate (HTPA) to tetrahydrodipicolinate.</text>
</comment>
<reference evidence="17" key="1">
    <citation type="submission" date="2017-02" db="EMBL/GenBank/DDBJ databases">
        <authorList>
            <person name="Varghese N."/>
            <person name="Submissions S."/>
        </authorList>
    </citation>
    <scope>NUCLEOTIDE SEQUENCE [LARGE SCALE GENOMIC DNA]</scope>
    <source>
        <strain evidence="17">DSM 16521</strain>
    </source>
</reference>
<name>A0A1T4P6H8_9FIRM</name>
<evidence type="ECO:0000313" key="16">
    <source>
        <dbReference type="EMBL" id="SJZ86816.1"/>
    </source>
</evidence>
<dbReference type="InterPro" id="IPR000846">
    <property type="entry name" value="DapB_N"/>
</dbReference>
<dbReference type="GO" id="GO:0051287">
    <property type="term" value="F:NAD binding"/>
    <property type="evidence" value="ECO:0007669"/>
    <property type="project" value="UniProtKB-UniRule"/>
</dbReference>
<keyword evidence="4 13" id="KW-0521">NADP</keyword>
<feature type="binding site" evidence="13">
    <location>
        <position position="41"/>
    </location>
    <ligand>
        <name>NADP(+)</name>
        <dbReference type="ChEBI" id="CHEBI:58349"/>
    </ligand>
</feature>
<keyword evidence="8 13" id="KW-0457">Lysine biosynthesis</keyword>
<dbReference type="InterPro" id="IPR022663">
    <property type="entry name" value="DapB_C"/>
</dbReference>
<dbReference type="GO" id="GO:0009089">
    <property type="term" value="P:lysine biosynthetic process via diaminopimelate"/>
    <property type="evidence" value="ECO:0007669"/>
    <property type="project" value="UniProtKB-UniRule"/>
</dbReference>
<dbReference type="PIRSF" id="PIRSF000161">
    <property type="entry name" value="DHPR"/>
    <property type="match status" value="1"/>
</dbReference>